<feature type="chain" id="PRO_5040424257" description="Secreted protein" evidence="2">
    <location>
        <begin position="19"/>
        <end position="98"/>
    </location>
</feature>
<proteinExistence type="predicted"/>
<keyword evidence="2" id="KW-0732">Signal</keyword>
<name>A0A9P6NT06_9BASI</name>
<protein>
    <recommendedName>
        <fullName evidence="5">Secreted protein</fullName>
    </recommendedName>
</protein>
<evidence type="ECO:0008006" key="5">
    <source>
        <dbReference type="Google" id="ProtNLM"/>
    </source>
</evidence>
<evidence type="ECO:0000256" key="1">
    <source>
        <dbReference type="SAM" id="MobiDB-lite"/>
    </source>
</evidence>
<evidence type="ECO:0000256" key="2">
    <source>
        <dbReference type="SAM" id="SignalP"/>
    </source>
</evidence>
<feature type="signal peptide" evidence="2">
    <location>
        <begin position="1"/>
        <end position="18"/>
    </location>
</feature>
<organism evidence="3 4">
    <name type="scientific">Cronartium quercuum f. sp. fusiforme G11</name>
    <dbReference type="NCBI Taxonomy" id="708437"/>
    <lineage>
        <taxon>Eukaryota</taxon>
        <taxon>Fungi</taxon>
        <taxon>Dikarya</taxon>
        <taxon>Basidiomycota</taxon>
        <taxon>Pucciniomycotina</taxon>
        <taxon>Pucciniomycetes</taxon>
        <taxon>Pucciniales</taxon>
        <taxon>Coleosporiaceae</taxon>
        <taxon>Cronartium</taxon>
    </lineage>
</organism>
<sequence>MIRILLSIIAFLSATILALNVPTDADDSLGHIFQVKGQKNILTEGGAGTKTVVEMRITGDLNDKSAESAVNDKSAESVVNDKSAKPRDQTPPPMVDFI</sequence>
<dbReference type="AlphaFoldDB" id="A0A9P6NT06"/>
<accession>A0A9P6NT06</accession>
<feature type="region of interest" description="Disordered" evidence="1">
    <location>
        <begin position="64"/>
        <end position="98"/>
    </location>
</feature>
<reference evidence="3" key="1">
    <citation type="submission" date="2013-11" db="EMBL/GenBank/DDBJ databases">
        <title>Genome sequence of the fusiform rust pathogen reveals effectors for host alternation and coevolution with pine.</title>
        <authorList>
            <consortium name="DOE Joint Genome Institute"/>
            <person name="Smith K."/>
            <person name="Pendleton A."/>
            <person name="Kubisiak T."/>
            <person name="Anderson C."/>
            <person name="Salamov A."/>
            <person name="Aerts A."/>
            <person name="Riley R."/>
            <person name="Clum A."/>
            <person name="Lindquist E."/>
            <person name="Ence D."/>
            <person name="Campbell M."/>
            <person name="Kronenberg Z."/>
            <person name="Feau N."/>
            <person name="Dhillon B."/>
            <person name="Hamelin R."/>
            <person name="Burleigh J."/>
            <person name="Smith J."/>
            <person name="Yandell M."/>
            <person name="Nelson C."/>
            <person name="Grigoriev I."/>
            <person name="Davis J."/>
        </authorList>
    </citation>
    <scope>NUCLEOTIDE SEQUENCE</scope>
    <source>
        <strain evidence="3">G11</strain>
    </source>
</reference>
<comment type="caution">
    <text evidence="3">The sequence shown here is derived from an EMBL/GenBank/DDBJ whole genome shotgun (WGS) entry which is preliminary data.</text>
</comment>
<gene>
    <name evidence="3" type="ORF">CROQUDRAFT_668165</name>
</gene>
<dbReference type="Proteomes" id="UP000886653">
    <property type="component" value="Unassembled WGS sequence"/>
</dbReference>
<feature type="compositionally biased region" description="Pro residues" evidence="1">
    <location>
        <begin position="89"/>
        <end position="98"/>
    </location>
</feature>
<evidence type="ECO:0000313" key="3">
    <source>
        <dbReference type="EMBL" id="KAG0151077.1"/>
    </source>
</evidence>
<dbReference type="EMBL" id="MU167215">
    <property type="protein sequence ID" value="KAG0151077.1"/>
    <property type="molecule type" value="Genomic_DNA"/>
</dbReference>
<keyword evidence="4" id="KW-1185">Reference proteome</keyword>
<evidence type="ECO:0000313" key="4">
    <source>
        <dbReference type="Proteomes" id="UP000886653"/>
    </source>
</evidence>